<organism evidence="2 3">
    <name type="scientific">Heterobasidion irregulare (strain TC 32-1)</name>
    <dbReference type="NCBI Taxonomy" id="747525"/>
    <lineage>
        <taxon>Eukaryota</taxon>
        <taxon>Fungi</taxon>
        <taxon>Dikarya</taxon>
        <taxon>Basidiomycota</taxon>
        <taxon>Agaricomycotina</taxon>
        <taxon>Agaricomycetes</taxon>
        <taxon>Russulales</taxon>
        <taxon>Bondarzewiaceae</taxon>
        <taxon>Heterobasidion</taxon>
        <taxon>Heterobasidion annosum species complex</taxon>
    </lineage>
</organism>
<keyword evidence="3" id="KW-1185">Reference proteome</keyword>
<dbReference type="GeneID" id="20670750"/>
<dbReference type="eggNOG" id="ENOG502SQ8R">
    <property type="taxonomic scope" value="Eukaryota"/>
</dbReference>
<evidence type="ECO:0000313" key="2">
    <source>
        <dbReference type="EMBL" id="ETW79435.1"/>
    </source>
</evidence>
<proteinExistence type="predicted"/>
<evidence type="ECO:0000256" key="1">
    <source>
        <dbReference type="SAM" id="MobiDB-lite"/>
    </source>
</evidence>
<evidence type="ECO:0000313" key="3">
    <source>
        <dbReference type="Proteomes" id="UP000030671"/>
    </source>
</evidence>
<dbReference type="HOGENOM" id="CLU_045560_0_0_1"/>
<sequence>MTPILIDNVGILSCGSPGTSSFFLITKWREAQVKNTLPPEAQEVAKCLLTGESATESPVYLCHVFHECYWSNHPMLSCLEWAWGMKYDTIQMDVDTNMISRAYFLWDRWDRFPLHEGNVPSIEGMYDGADIFEYRLVPLLSDLPPVSRCNKAEHVSEGKRDDTAGASVFSYPFDTLPPIFSRAKPHFVVCDAGRKLDVVSYKCCTTTSAMARIYGVPQKTANLAKLVVLQTFRIWNDHVHPATFVTSPRTNDSRSRSGLIRPGQPNPASQRVSRPKKRTRTTGEVMDAVCPQSNVVRYVTCLSHVSPCGSDALIVGDSGWDTEDTEVYAEFERKQVRRAIKASKRWVRDCEREAQSSGGWISCVTDDEQVKSYRQEPARRMISTM</sequence>
<dbReference type="OrthoDB" id="3133596at2759"/>
<dbReference type="InParanoid" id="W4K261"/>
<gene>
    <name evidence="2" type="ORF">HETIRDRAFT_321429</name>
</gene>
<dbReference type="EMBL" id="KI925460">
    <property type="protein sequence ID" value="ETW79435.1"/>
    <property type="molecule type" value="Genomic_DNA"/>
</dbReference>
<reference evidence="2 3" key="1">
    <citation type="journal article" date="2012" name="New Phytol.">
        <title>Insight into trade-off between wood decay and parasitism from the genome of a fungal forest pathogen.</title>
        <authorList>
            <person name="Olson A."/>
            <person name="Aerts A."/>
            <person name="Asiegbu F."/>
            <person name="Belbahri L."/>
            <person name="Bouzid O."/>
            <person name="Broberg A."/>
            <person name="Canback B."/>
            <person name="Coutinho P.M."/>
            <person name="Cullen D."/>
            <person name="Dalman K."/>
            <person name="Deflorio G."/>
            <person name="van Diepen L.T."/>
            <person name="Dunand C."/>
            <person name="Duplessis S."/>
            <person name="Durling M."/>
            <person name="Gonthier P."/>
            <person name="Grimwood J."/>
            <person name="Fossdal C.G."/>
            <person name="Hansson D."/>
            <person name="Henrissat B."/>
            <person name="Hietala A."/>
            <person name="Himmelstrand K."/>
            <person name="Hoffmeister D."/>
            <person name="Hogberg N."/>
            <person name="James T.Y."/>
            <person name="Karlsson M."/>
            <person name="Kohler A."/>
            <person name="Kues U."/>
            <person name="Lee Y.H."/>
            <person name="Lin Y.C."/>
            <person name="Lind M."/>
            <person name="Lindquist E."/>
            <person name="Lombard V."/>
            <person name="Lucas S."/>
            <person name="Lunden K."/>
            <person name="Morin E."/>
            <person name="Murat C."/>
            <person name="Park J."/>
            <person name="Raffaello T."/>
            <person name="Rouze P."/>
            <person name="Salamov A."/>
            <person name="Schmutz J."/>
            <person name="Solheim H."/>
            <person name="Stahlberg J."/>
            <person name="Velez H."/>
            <person name="de Vries R.P."/>
            <person name="Wiebenga A."/>
            <person name="Woodward S."/>
            <person name="Yakovlev I."/>
            <person name="Garbelotto M."/>
            <person name="Martin F."/>
            <person name="Grigoriev I.V."/>
            <person name="Stenlid J."/>
        </authorList>
    </citation>
    <scope>NUCLEOTIDE SEQUENCE [LARGE SCALE GENOMIC DNA]</scope>
    <source>
        <strain evidence="2 3">TC 32-1</strain>
    </source>
</reference>
<dbReference type="KEGG" id="hir:HETIRDRAFT_321429"/>
<dbReference type="AlphaFoldDB" id="W4K261"/>
<dbReference type="Proteomes" id="UP000030671">
    <property type="component" value="Unassembled WGS sequence"/>
</dbReference>
<feature type="region of interest" description="Disordered" evidence="1">
    <location>
        <begin position="243"/>
        <end position="283"/>
    </location>
</feature>
<name>W4K261_HETIT</name>
<accession>W4K261</accession>
<evidence type="ECO:0008006" key="4">
    <source>
        <dbReference type="Google" id="ProtNLM"/>
    </source>
</evidence>
<protein>
    <recommendedName>
        <fullName evidence="4">HNH nuclease domain-containing protein</fullName>
    </recommendedName>
</protein>
<dbReference type="RefSeq" id="XP_009548022.1">
    <property type="nucleotide sequence ID" value="XM_009549727.1"/>
</dbReference>